<comment type="subcellular location">
    <subcellularLocation>
        <location evidence="1">Cell membrane</location>
        <topology evidence="1">Multi-pass membrane protein</topology>
    </subcellularLocation>
</comment>
<keyword evidence="5 8" id="KW-1133">Transmembrane helix</keyword>
<dbReference type="PANTHER" id="PTHR13285:SF18">
    <property type="entry name" value="PROTEIN-CYSTEINE N-PALMITOYLTRANSFERASE RASP"/>
    <property type="match status" value="1"/>
</dbReference>
<name>A0A069A9R6_CLODI</name>
<evidence type="ECO:0000256" key="7">
    <source>
        <dbReference type="PIRNR" id="PIRNR016636"/>
    </source>
</evidence>
<dbReference type="EC" id="2.3.1.-" evidence="9 10"/>
<feature type="transmembrane region" description="Helical" evidence="8">
    <location>
        <begin position="28"/>
        <end position="44"/>
    </location>
</feature>
<protein>
    <submittedName>
        <fullName evidence="9">Putative membrane-bound 0-ACYL transferase, MBOAT family</fullName>
        <ecNumber evidence="9 10">2.3.1.-</ecNumber>
    </submittedName>
    <submittedName>
        <fullName evidence="10">Putative membrane-bound 0-ACYL transferase,MBOAT family</fullName>
    </submittedName>
</protein>
<organism evidence="9">
    <name type="scientific">Clostridioides difficile</name>
    <name type="common">Peptoclostridium difficile</name>
    <dbReference type="NCBI Taxonomy" id="1496"/>
    <lineage>
        <taxon>Bacteria</taxon>
        <taxon>Bacillati</taxon>
        <taxon>Bacillota</taxon>
        <taxon>Clostridia</taxon>
        <taxon>Peptostreptococcales</taxon>
        <taxon>Peptostreptococcaceae</taxon>
        <taxon>Clostridioides</taxon>
    </lineage>
</organism>
<keyword evidence="3 7" id="KW-1003">Cell membrane</keyword>
<comment type="similarity">
    <text evidence="2 7">Belongs to the membrane-bound acyltransferase family.</text>
</comment>
<dbReference type="RefSeq" id="WP_009897741.1">
    <property type="nucleotide sequence ID" value="NZ_BAABSG010000001.1"/>
</dbReference>
<feature type="transmembrane region" description="Helical" evidence="8">
    <location>
        <begin position="118"/>
        <end position="136"/>
    </location>
</feature>
<keyword evidence="6 7" id="KW-0472">Membrane</keyword>
<evidence type="ECO:0000256" key="3">
    <source>
        <dbReference type="ARBA" id="ARBA00022475"/>
    </source>
</evidence>
<gene>
    <name evidence="9" type="ORF">BN1096_520155</name>
    <name evidence="10" type="ORF">BN1097_680029</name>
</gene>
<evidence type="ECO:0000256" key="4">
    <source>
        <dbReference type="ARBA" id="ARBA00022692"/>
    </source>
</evidence>
<evidence type="ECO:0000256" key="5">
    <source>
        <dbReference type="ARBA" id="ARBA00022989"/>
    </source>
</evidence>
<evidence type="ECO:0000256" key="8">
    <source>
        <dbReference type="SAM" id="Phobius"/>
    </source>
</evidence>
<proteinExistence type="inferred from homology"/>
<accession>A0A069A9R6</accession>
<feature type="transmembrane region" description="Helical" evidence="8">
    <location>
        <begin position="6"/>
        <end position="23"/>
    </location>
</feature>
<dbReference type="InterPro" id="IPR024194">
    <property type="entry name" value="Ac/AlaTfrase_AlgI/DltB"/>
</dbReference>
<keyword evidence="7 9" id="KW-0808">Transferase</keyword>
<dbReference type="EMBL" id="LK932505">
    <property type="protein sequence ID" value="CDS85205.1"/>
    <property type="molecule type" value="Genomic_DNA"/>
</dbReference>
<dbReference type="PIRSF" id="PIRSF500217">
    <property type="entry name" value="AlgI"/>
    <property type="match status" value="1"/>
</dbReference>
<evidence type="ECO:0000256" key="2">
    <source>
        <dbReference type="ARBA" id="ARBA00010323"/>
    </source>
</evidence>
<dbReference type="GO" id="GO:0016746">
    <property type="term" value="F:acyltransferase activity"/>
    <property type="evidence" value="ECO:0007669"/>
    <property type="project" value="UniProtKB-KW"/>
</dbReference>
<dbReference type="PANTHER" id="PTHR13285">
    <property type="entry name" value="ACYLTRANSFERASE"/>
    <property type="match status" value="1"/>
</dbReference>
<keyword evidence="4 8" id="KW-0812">Transmembrane</keyword>
<dbReference type="InterPro" id="IPR004299">
    <property type="entry name" value="MBOAT_fam"/>
</dbReference>
<feature type="transmembrane region" description="Helical" evidence="8">
    <location>
        <begin position="148"/>
        <end position="168"/>
    </location>
</feature>
<dbReference type="GeneID" id="66354943"/>
<evidence type="ECO:0000256" key="1">
    <source>
        <dbReference type="ARBA" id="ARBA00004651"/>
    </source>
</evidence>
<evidence type="ECO:0000256" key="6">
    <source>
        <dbReference type="ARBA" id="ARBA00023136"/>
    </source>
</evidence>
<dbReference type="AlphaFoldDB" id="A0A069A9R6"/>
<keyword evidence="7 9" id="KW-0012">Acyltransferase</keyword>
<evidence type="ECO:0000313" key="10">
    <source>
        <dbReference type="EMBL" id="CDS88438.1"/>
    </source>
</evidence>
<dbReference type="InterPro" id="IPR028362">
    <property type="entry name" value="AlgI"/>
</dbReference>
<evidence type="ECO:0000313" key="9">
    <source>
        <dbReference type="EMBL" id="CDS85205.1"/>
    </source>
</evidence>
<dbReference type="EMBL" id="LK932407">
    <property type="protein sequence ID" value="CDS88438.1"/>
    <property type="molecule type" value="Genomic_DNA"/>
</dbReference>
<dbReference type="PIRSF" id="PIRSF016636">
    <property type="entry name" value="AlgI_DltB"/>
    <property type="match status" value="1"/>
</dbReference>
<reference evidence="9" key="1">
    <citation type="submission" date="2014-07" db="EMBL/GenBank/DDBJ databases">
        <authorList>
            <person name="Monot Marc"/>
        </authorList>
    </citation>
    <scope>NUCLEOTIDE SEQUENCE</scope>
    <source>
        <strain evidence="10">7032994</strain>
    </source>
</reference>
<dbReference type="InterPro" id="IPR051085">
    <property type="entry name" value="MB_O-acyltransferase"/>
</dbReference>
<dbReference type="GO" id="GO:0005886">
    <property type="term" value="C:plasma membrane"/>
    <property type="evidence" value="ECO:0007669"/>
    <property type="project" value="UniProtKB-SubCell"/>
</dbReference>
<dbReference type="GO" id="GO:0042121">
    <property type="term" value="P:alginic acid biosynthetic process"/>
    <property type="evidence" value="ECO:0007669"/>
    <property type="project" value="InterPro"/>
</dbReference>
<feature type="transmembrane region" description="Helical" evidence="8">
    <location>
        <begin position="50"/>
        <end position="67"/>
    </location>
</feature>
<sequence>MLFSSLIFLFYFLPITLVLYYVFRFNRTIQNMILLAVSLFFYAWGEPKFVVIMIVSIIMNYIFGLLVDRYRESKIKVKVFLVLMCAYNIGVLFIFKYLAFALRNISELISTELTIPSIVLPIGISFFTFQGMSYVIDVYRRHGEVQKNPFYVGLYIAFFPQLIAGPIVRYESVAEQILNRKETWNKFSIGTCRFITGLGKKVLISNNMAIVADYIYTMNSQGEIAASLAWLGSIAYTLQIFFDFSAYSDMAIGLGLMFGFKFEENFNYPYISKSISEFWRRWHISLGMWFKSYIYFPLGGSRVANKDIMIRNMFIVWLFTGIWHGAEWTFVIWGILNFVFLIIERFIMFEKIENHNFIKHIYALLVVNFGWVLFRSPNLKEAYNYFKAMFGGNGAIWSDYTYMFLKEYWVFFIFAFIFSVPIAKKINKFVVEQAKYSMIFNVFYPISAILLFFISVTYLVTGSYNPFIYFNF</sequence>
<feature type="transmembrane region" description="Helical" evidence="8">
    <location>
        <begin position="357"/>
        <end position="374"/>
    </location>
</feature>
<dbReference type="Pfam" id="PF03062">
    <property type="entry name" value="MBOAT"/>
    <property type="match status" value="1"/>
</dbReference>
<feature type="transmembrane region" description="Helical" evidence="8">
    <location>
        <begin position="79"/>
        <end position="98"/>
    </location>
</feature>
<feature type="transmembrane region" description="Helical" evidence="8">
    <location>
        <begin position="438"/>
        <end position="460"/>
    </location>
</feature>